<name>A0ABR2HAT2_9EUKA</name>
<dbReference type="SUPFAM" id="SSF55729">
    <property type="entry name" value="Acyl-CoA N-acyltransferases (Nat)"/>
    <property type="match status" value="1"/>
</dbReference>
<proteinExistence type="predicted"/>
<accession>A0ABR2HAT2</accession>
<dbReference type="Proteomes" id="UP001470230">
    <property type="component" value="Unassembled WGS sequence"/>
</dbReference>
<evidence type="ECO:0008006" key="3">
    <source>
        <dbReference type="Google" id="ProtNLM"/>
    </source>
</evidence>
<organism evidence="1 2">
    <name type="scientific">Tritrichomonas musculus</name>
    <dbReference type="NCBI Taxonomy" id="1915356"/>
    <lineage>
        <taxon>Eukaryota</taxon>
        <taxon>Metamonada</taxon>
        <taxon>Parabasalia</taxon>
        <taxon>Tritrichomonadida</taxon>
        <taxon>Tritrichomonadidae</taxon>
        <taxon>Tritrichomonas</taxon>
    </lineage>
</organism>
<dbReference type="EMBL" id="JAPFFF010000036">
    <property type="protein sequence ID" value="KAK8843037.1"/>
    <property type="molecule type" value="Genomic_DNA"/>
</dbReference>
<comment type="caution">
    <text evidence="1">The sequence shown here is derived from an EMBL/GenBank/DDBJ whole genome shotgun (WGS) entry which is preliminary data.</text>
</comment>
<evidence type="ECO:0000313" key="2">
    <source>
        <dbReference type="Proteomes" id="UP001470230"/>
    </source>
</evidence>
<dbReference type="Gene3D" id="3.40.630.30">
    <property type="match status" value="1"/>
</dbReference>
<protein>
    <recommendedName>
        <fullName evidence="3">N-acetyltransferase domain-containing protein</fullName>
    </recommendedName>
</protein>
<dbReference type="InterPro" id="IPR016181">
    <property type="entry name" value="Acyl_CoA_acyltransferase"/>
</dbReference>
<gene>
    <name evidence="1" type="ORF">M9Y10_025225</name>
</gene>
<reference evidence="1 2" key="1">
    <citation type="submission" date="2024-04" db="EMBL/GenBank/DDBJ databases">
        <title>Tritrichomonas musculus Genome.</title>
        <authorList>
            <person name="Alves-Ferreira E."/>
            <person name="Grigg M."/>
            <person name="Lorenzi H."/>
            <person name="Galac M."/>
        </authorList>
    </citation>
    <scope>NUCLEOTIDE SEQUENCE [LARGE SCALE GENOMIC DNA]</scope>
    <source>
        <strain evidence="1 2">EAF2021</strain>
    </source>
</reference>
<evidence type="ECO:0000313" key="1">
    <source>
        <dbReference type="EMBL" id="KAK8843037.1"/>
    </source>
</evidence>
<keyword evidence="2" id="KW-1185">Reference proteome</keyword>
<sequence>MWGHGICTQALKKLSNYIFENTEIIRLYEEPFARNIPSYYELEKAGFTLERTLHKNTVKNVIVEDMQMYSLIKE</sequence>